<gene>
    <name evidence="6" type="ORF">TCM_004377</name>
</gene>
<evidence type="ECO:0000313" key="6">
    <source>
        <dbReference type="EMBL" id="EOX94763.1"/>
    </source>
</evidence>
<reference evidence="6 7" key="1">
    <citation type="journal article" date="2013" name="Genome Biol.">
        <title>The genome sequence of the most widely cultivated cacao type and its use to identify candidate genes regulating pod color.</title>
        <authorList>
            <person name="Motamayor J.C."/>
            <person name="Mockaitis K."/>
            <person name="Schmutz J."/>
            <person name="Haiminen N."/>
            <person name="Iii D.L."/>
            <person name="Cornejo O."/>
            <person name="Findley S.D."/>
            <person name="Zheng P."/>
            <person name="Utro F."/>
            <person name="Royaert S."/>
            <person name="Saski C."/>
            <person name="Jenkins J."/>
            <person name="Podicheti R."/>
            <person name="Zhao M."/>
            <person name="Scheffler B.E."/>
            <person name="Stack J.C."/>
            <person name="Feltus F.A."/>
            <person name="Mustiga G.M."/>
            <person name="Amores F."/>
            <person name="Phillips W."/>
            <person name="Marelli J.P."/>
            <person name="May G.D."/>
            <person name="Shapiro H."/>
            <person name="Ma J."/>
            <person name="Bustamante C.D."/>
            <person name="Schnell R.J."/>
            <person name="Main D."/>
            <person name="Gilbert D."/>
            <person name="Parida L."/>
            <person name="Kuhn D.N."/>
        </authorList>
    </citation>
    <scope>NUCLEOTIDE SEQUENCE [LARGE SCALE GENOMIC DNA]</scope>
    <source>
        <strain evidence="7">cv. Matina 1-6</strain>
    </source>
</reference>
<dbReference type="EMBL" id="CM001879">
    <property type="protein sequence ID" value="EOX94763.1"/>
    <property type="molecule type" value="Genomic_DNA"/>
</dbReference>
<dbReference type="AlphaFoldDB" id="A0A061DXN7"/>
<feature type="domain" description="Phytocyanin" evidence="5">
    <location>
        <begin position="104"/>
        <end position="205"/>
    </location>
</feature>
<dbReference type="PANTHER" id="PTHR33021:SF356">
    <property type="entry name" value="MAVICYANIN"/>
    <property type="match status" value="1"/>
</dbReference>
<evidence type="ECO:0000256" key="1">
    <source>
        <dbReference type="ARBA" id="ARBA00022723"/>
    </source>
</evidence>
<keyword evidence="4" id="KW-0812">Transmembrane</keyword>
<dbReference type="STRING" id="3641.A0A061DXN7"/>
<dbReference type="Gene3D" id="2.60.40.420">
    <property type="entry name" value="Cupredoxins - blue copper proteins"/>
    <property type="match status" value="1"/>
</dbReference>
<dbReference type="Proteomes" id="UP000026915">
    <property type="component" value="Chromosome 1"/>
</dbReference>
<feature type="transmembrane region" description="Helical" evidence="4">
    <location>
        <begin position="255"/>
        <end position="274"/>
    </location>
</feature>
<dbReference type="InterPro" id="IPR039391">
    <property type="entry name" value="Phytocyanin-like"/>
</dbReference>
<evidence type="ECO:0000313" key="7">
    <source>
        <dbReference type="Proteomes" id="UP000026915"/>
    </source>
</evidence>
<dbReference type="HOGENOM" id="CLU_1013409_0_0_1"/>
<dbReference type="Gramene" id="EOX94763">
    <property type="protein sequence ID" value="EOX94763"/>
    <property type="gene ID" value="TCM_004377"/>
</dbReference>
<dbReference type="eggNOG" id="ENOG502RZ1W">
    <property type="taxonomic scope" value="Eukaryota"/>
</dbReference>
<evidence type="ECO:0000256" key="2">
    <source>
        <dbReference type="ARBA" id="ARBA00023008"/>
    </source>
</evidence>
<dbReference type="InParanoid" id="A0A061DXN7"/>
<dbReference type="GO" id="GO:0005886">
    <property type="term" value="C:plasma membrane"/>
    <property type="evidence" value="ECO:0000318"/>
    <property type="project" value="GO_Central"/>
</dbReference>
<dbReference type="GO" id="GO:0009055">
    <property type="term" value="F:electron transfer activity"/>
    <property type="evidence" value="ECO:0007669"/>
    <property type="project" value="InterPro"/>
</dbReference>
<keyword evidence="4" id="KW-1133">Transmembrane helix</keyword>
<accession>A0A061DXN7</accession>
<dbReference type="SUPFAM" id="SSF49503">
    <property type="entry name" value="Cupredoxins"/>
    <property type="match status" value="1"/>
</dbReference>
<feature type="transmembrane region" description="Helical" evidence="4">
    <location>
        <begin position="83"/>
        <end position="105"/>
    </location>
</feature>
<dbReference type="PANTHER" id="PTHR33021">
    <property type="entry name" value="BLUE COPPER PROTEIN"/>
    <property type="match status" value="1"/>
</dbReference>
<keyword evidence="4" id="KW-0472">Membrane</keyword>
<dbReference type="InterPro" id="IPR008972">
    <property type="entry name" value="Cupredoxin"/>
</dbReference>
<organism evidence="6 7">
    <name type="scientific">Theobroma cacao</name>
    <name type="common">Cacao</name>
    <name type="synonym">Cocoa</name>
    <dbReference type="NCBI Taxonomy" id="3641"/>
    <lineage>
        <taxon>Eukaryota</taxon>
        <taxon>Viridiplantae</taxon>
        <taxon>Streptophyta</taxon>
        <taxon>Embryophyta</taxon>
        <taxon>Tracheophyta</taxon>
        <taxon>Spermatophyta</taxon>
        <taxon>Magnoliopsida</taxon>
        <taxon>eudicotyledons</taxon>
        <taxon>Gunneridae</taxon>
        <taxon>Pentapetalae</taxon>
        <taxon>rosids</taxon>
        <taxon>malvids</taxon>
        <taxon>Malvales</taxon>
        <taxon>Malvaceae</taxon>
        <taxon>Byttnerioideae</taxon>
        <taxon>Theobroma</taxon>
    </lineage>
</organism>
<keyword evidence="3" id="KW-0325">Glycoprotein</keyword>
<dbReference type="FunFam" id="2.60.40.420:FF:000003">
    <property type="entry name" value="Blue copper"/>
    <property type="match status" value="1"/>
</dbReference>
<keyword evidence="2" id="KW-0186">Copper</keyword>
<sequence length="275" mass="30213">MQIIYTKWKPSWIWNELQLEQFGGDQASNWAKFGVVTTTRHWRRKEQADAPSFFPFLAKNQLPSNSFGPPSVSNSSHFTRAMAFGMSTPIFLFMLALCGVSMGAVHQVGDFGGWNIVAPVGYQKWAATRNYHVGDVVVFKYNKLFHNVLRVTHQNFKSCNATFPIAVYSSGSDTIELTRPGHFFFICGLPGHCLSGQKLHIEVAYGQENLPPFASGVNHLPQSGSVFYQALAPSPENIEPIPGPAQSGAPSLKLFNVWVALAVLAFGLGVTGIGY</sequence>
<name>A0A061DXN7_THECC</name>
<evidence type="ECO:0000256" key="4">
    <source>
        <dbReference type="SAM" id="Phobius"/>
    </source>
</evidence>
<proteinExistence type="predicted"/>
<keyword evidence="1" id="KW-0479">Metal-binding</keyword>
<dbReference type="PROSITE" id="PS51485">
    <property type="entry name" value="PHYTOCYANIN"/>
    <property type="match status" value="1"/>
</dbReference>
<evidence type="ECO:0000259" key="5">
    <source>
        <dbReference type="PROSITE" id="PS51485"/>
    </source>
</evidence>
<dbReference type="GO" id="GO:0046872">
    <property type="term" value="F:metal ion binding"/>
    <property type="evidence" value="ECO:0007669"/>
    <property type="project" value="UniProtKB-KW"/>
</dbReference>
<keyword evidence="7" id="KW-1185">Reference proteome</keyword>
<dbReference type="InterPro" id="IPR003245">
    <property type="entry name" value="Phytocyanin_dom"/>
</dbReference>
<evidence type="ECO:0000256" key="3">
    <source>
        <dbReference type="ARBA" id="ARBA00023180"/>
    </source>
</evidence>
<protein>
    <submittedName>
        <fullName evidence="6">Cupredoxin superfamily protein</fullName>
    </submittedName>
</protein>
<dbReference type="Pfam" id="PF02298">
    <property type="entry name" value="Cu_bind_like"/>
    <property type="match status" value="1"/>
</dbReference>